<keyword evidence="4 10" id="KW-1133">Transmembrane helix</keyword>
<dbReference type="PANTHER" id="PTHR24246">
    <property type="entry name" value="OLFACTORY RECEPTOR AND ADENOSINE RECEPTOR"/>
    <property type="match status" value="1"/>
</dbReference>
<evidence type="ECO:0000256" key="9">
    <source>
        <dbReference type="ARBA" id="ARBA00023224"/>
    </source>
</evidence>
<feature type="transmembrane region" description="Helical" evidence="10">
    <location>
        <begin position="181"/>
        <end position="201"/>
    </location>
</feature>
<evidence type="ECO:0000313" key="14">
    <source>
        <dbReference type="EnsemblMetazoa" id="CapteP217519"/>
    </source>
</evidence>
<feature type="transmembrane region" description="Helical" evidence="10">
    <location>
        <begin position="97"/>
        <end position="115"/>
    </location>
</feature>
<keyword evidence="15" id="KW-1185">Reference proteome</keyword>
<dbReference type="AlphaFoldDB" id="R7UGK8"/>
<dbReference type="OrthoDB" id="6126859at2759"/>
<feature type="signal peptide" evidence="11">
    <location>
        <begin position="1"/>
        <end position="25"/>
    </location>
</feature>
<feature type="transmembrane region" description="Helical" evidence="10">
    <location>
        <begin position="229"/>
        <end position="252"/>
    </location>
</feature>
<evidence type="ECO:0000256" key="6">
    <source>
        <dbReference type="ARBA" id="ARBA00023136"/>
    </source>
</evidence>
<dbReference type="InterPro" id="IPR000276">
    <property type="entry name" value="GPCR_Rhodpsn"/>
</dbReference>
<evidence type="ECO:0000256" key="5">
    <source>
        <dbReference type="ARBA" id="ARBA00023040"/>
    </source>
</evidence>
<protein>
    <recommendedName>
        <fullName evidence="12">G-protein coupled receptors family 1 profile domain-containing protein</fullName>
    </recommendedName>
</protein>
<dbReference type="EMBL" id="AMQN01001324">
    <property type="status" value="NOT_ANNOTATED_CDS"/>
    <property type="molecule type" value="Genomic_DNA"/>
</dbReference>
<reference evidence="14" key="3">
    <citation type="submission" date="2015-06" db="UniProtKB">
        <authorList>
            <consortium name="EnsemblMetazoa"/>
        </authorList>
    </citation>
    <scope>IDENTIFICATION</scope>
</reference>
<keyword evidence="5" id="KW-0297">G-protein coupled receptor</keyword>
<dbReference type="PROSITE" id="PS50262">
    <property type="entry name" value="G_PROTEIN_RECEP_F1_2"/>
    <property type="match status" value="1"/>
</dbReference>
<evidence type="ECO:0000256" key="1">
    <source>
        <dbReference type="ARBA" id="ARBA00004651"/>
    </source>
</evidence>
<comment type="subcellular location">
    <subcellularLocation>
        <location evidence="1">Cell membrane</location>
        <topology evidence="1">Multi-pass membrane protein</topology>
    </subcellularLocation>
</comment>
<keyword evidence="6 10" id="KW-0472">Membrane</keyword>
<evidence type="ECO:0000256" key="8">
    <source>
        <dbReference type="ARBA" id="ARBA00023180"/>
    </source>
</evidence>
<keyword evidence="2" id="KW-1003">Cell membrane</keyword>
<evidence type="ECO:0000313" key="15">
    <source>
        <dbReference type="Proteomes" id="UP000014760"/>
    </source>
</evidence>
<dbReference type="Gene3D" id="1.20.1070.10">
    <property type="entry name" value="Rhodopsin 7-helix transmembrane proteins"/>
    <property type="match status" value="2"/>
</dbReference>
<evidence type="ECO:0000256" key="10">
    <source>
        <dbReference type="SAM" id="Phobius"/>
    </source>
</evidence>
<feature type="transmembrane region" description="Helical" evidence="10">
    <location>
        <begin position="135"/>
        <end position="160"/>
    </location>
</feature>
<keyword evidence="11" id="KW-0732">Signal</keyword>
<keyword evidence="7" id="KW-0675">Receptor</keyword>
<dbReference type="EnsemblMetazoa" id="CapteT217519">
    <property type="protein sequence ID" value="CapteP217519"/>
    <property type="gene ID" value="CapteG217519"/>
</dbReference>
<evidence type="ECO:0000256" key="3">
    <source>
        <dbReference type="ARBA" id="ARBA00022692"/>
    </source>
</evidence>
<evidence type="ECO:0000256" key="11">
    <source>
        <dbReference type="SAM" id="SignalP"/>
    </source>
</evidence>
<name>R7UGK8_CAPTE</name>
<dbReference type="InterPro" id="IPR017452">
    <property type="entry name" value="GPCR_Rhodpsn_7TM"/>
</dbReference>
<feature type="domain" description="G-protein coupled receptors family 1 profile" evidence="12">
    <location>
        <begin position="78"/>
        <end position="188"/>
    </location>
</feature>
<dbReference type="Proteomes" id="UP000014760">
    <property type="component" value="Unassembled WGS sequence"/>
</dbReference>
<dbReference type="HOGENOM" id="CLU_845294_0_0_1"/>
<dbReference type="PROSITE" id="PS00237">
    <property type="entry name" value="G_PROTEIN_RECEP_F1_1"/>
    <property type="match status" value="1"/>
</dbReference>
<dbReference type="PANTHER" id="PTHR24246:SF27">
    <property type="entry name" value="ADENOSINE RECEPTOR, ISOFORM A"/>
    <property type="match status" value="1"/>
</dbReference>
<reference evidence="13 15" key="2">
    <citation type="journal article" date="2013" name="Nature">
        <title>Insights into bilaterian evolution from three spiralian genomes.</title>
        <authorList>
            <person name="Simakov O."/>
            <person name="Marletaz F."/>
            <person name="Cho S.J."/>
            <person name="Edsinger-Gonzales E."/>
            <person name="Havlak P."/>
            <person name="Hellsten U."/>
            <person name="Kuo D.H."/>
            <person name="Larsson T."/>
            <person name="Lv J."/>
            <person name="Arendt D."/>
            <person name="Savage R."/>
            <person name="Osoegawa K."/>
            <person name="de Jong P."/>
            <person name="Grimwood J."/>
            <person name="Chapman J.A."/>
            <person name="Shapiro H."/>
            <person name="Aerts A."/>
            <person name="Otillar R.P."/>
            <person name="Terry A.Y."/>
            <person name="Boore J.L."/>
            <person name="Grigoriev I.V."/>
            <person name="Lindberg D.R."/>
            <person name="Seaver E.C."/>
            <person name="Weisblat D.A."/>
            <person name="Putnam N.H."/>
            <person name="Rokhsar D.S."/>
        </authorList>
    </citation>
    <scope>NUCLEOTIDE SEQUENCE</scope>
    <source>
        <strain evidence="13 15">I ESC-2004</strain>
    </source>
</reference>
<dbReference type="CDD" id="cd00637">
    <property type="entry name" value="7tm_classA_rhodopsin-like"/>
    <property type="match status" value="1"/>
</dbReference>
<proteinExistence type="predicted"/>
<dbReference type="SUPFAM" id="SSF81321">
    <property type="entry name" value="Family A G protein-coupled receptor-like"/>
    <property type="match status" value="1"/>
</dbReference>
<accession>R7UGK8</accession>
<organism evidence="13">
    <name type="scientific">Capitella teleta</name>
    <name type="common">Polychaete worm</name>
    <dbReference type="NCBI Taxonomy" id="283909"/>
    <lineage>
        <taxon>Eukaryota</taxon>
        <taxon>Metazoa</taxon>
        <taxon>Spiralia</taxon>
        <taxon>Lophotrochozoa</taxon>
        <taxon>Annelida</taxon>
        <taxon>Polychaeta</taxon>
        <taxon>Sedentaria</taxon>
        <taxon>Scolecida</taxon>
        <taxon>Capitellidae</taxon>
        <taxon>Capitella</taxon>
    </lineage>
</organism>
<keyword evidence="8" id="KW-0325">Glycoprotein</keyword>
<keyword evidence="9" id="KW-0807">Transducer</keyword>
<keyword evidence="3 10" id="KW-0812">Transmembrane</keyword>
<gene>
    <name evidence="13" type="ORF">CAPTEDRAFT_217519</name>
</gene>
<sequence>MKLKTTVAWVGLLICVRFGAPSTVADDGLHSTAVPVEDNSSGSTQNVRMSESQKWVLEKIKSWELVISLMVSAAITVANAIIIMVMKRFKSFSVPHVYMIVMAFCDMNIGTFTAWRSVADYFSCRPEWFRSVCQATYWPMVGMETGSSSAAALVAMLLSIDRCIALKCPFQYTRLCSIRRAVILSILVNIAVGLLGINYPMRIAVPRAGYLVDSMIYFNNHRTLFHYEVFILFGNLWSKLNSLANIFIYLMLSEEFRKVFLSLFGCAKQESSIEAEKIEVREVPRSDEAEIEAEVEVEAKVGSDDEAVENIGMQRNEFAVRDAFIAEAF</sequence>
<evidence type="ECO:0000256" key="2">
    <source>
        <dbReference type="ARBA" id="ARBA00022475"/>
    </source>
</evidence>
<dbReference type="GO" id="GO:0004930">
    <property type="term" value="F:G protein-coupled receptor activity"/>
    <property type="evidence" value="ECO:0007669"/>
    <property type="project" value="UniProtKB-KW"/>
</dbReference>
<reference evidence="15" key="1">
    <citation type="submission" date="2012-12" db="EMBL/GenBank/DDBJ databases">
        <authorList>
            <person name="Hellsten U."/>
            <person name="Grimwood J."/>
            <person name="Chapman J.A."/>
            <person name="Shapiro H."/>
            <person name="Aerts A."/>
            <person name="Otillar R.P."/>
            <person name="Terry A.Y."/>
            <person name="Boore J.L."/>
            <person name="Simakov O."/>
            <person name="Marletaz F."/>
            <person name="Cho S.-J."/>
            <person name="Edsinger-Gonzales E."/>
            <person name="Havlak P."/>
            <person name="Kuo D.-H."/>
            <person name="Larsson T."/>
            <person name="Lv J."/>
            <person name="Arendt D."/>
            <person name="Savage R."/>
            <person name="Osoegawa K."/>
            <person name="de Jong P."/>
            <person name="Lindberg D.R."/>
            <person name="Seaver E.C."/>
            <person name="Weisblat D.A."/>
            <person name="Putnam N.H."/>
            <person name="Grigoriev I.V."/>
            <person name="Rokhsar D.S."/>
        </authorList>
    </citation>
    <scope>NUCLEOTIDE SEQUENCE</scope>
    <source>
        <strain evidence="15">I ESC-2004</strain>
    </source>
</reference>
<evidence type="ECO:0000313" key="13">
    <source>
        <dbReference type="EMBL" id="ELU05669.1"/>
    </source>
</evidence>
<evidence type="ECO:0000256" key="7">
    <source>
        <dbReference type="ARBA" id="ARBA00023170"/>
    </source>
</evidence>
<dbReference type="GO" id="GO:0005886">
    <property type="term" value="C:plasma membrane"/>
    <property type="evidence" value="ECO:0007669"/>
    <property type="project" value="UniProtKB-SubCell"/>
</dbReference>
<feature type="chain" id="PRO_5008787998" description="G-protein coupled receptors family 1 profile domain-containing protein" evidence="11">
    <location>
        <begin position="26"/>
        <end position="329"/>
    </location>
</feature>
<dbReference type="EMBL" id="KB301364">
    <property type="protein sequence ID" value="ELU05669.1"/>
    <property type="molecule type" value="Genomic_DNA"/>
</dbReference>
<evidence type="ECO:0000256" key="4">
    <source>
        <dbReference type="ARBA" id="ARBA00022989"/>
    </source>
</evidence>
<evidence type="ECO:0000259" key="12">
    <source>
        <dbReference type="PROSITE" id="PS50262"/>
    </source>
</evidence>
<feature type="transmembrane region" description="Helical" evidence="10">
    <location>
        <begin position="65"/>
        <end position="85"/>
    </location>
</feature>